<organism evidence="1">
    <name type="scientific">viral metagenome</name>
    <dbReference type="NCBI Taxonomy" id="1070528"/>
    <lineage>
        <taxon>unclassified sequences</taxon>
        <taxon>metagenomes</taxon>
        <taxon>organismal metagenomes</taxon>
    </lineage>
</organism>
<accession>A0A6C0KPQ4</accession>
<dbReference type="EMBL" id="MN740944">
    <property type="protein sequence ID" value="QHU19126.1"/>
    <property type="molecule type" value="Genomic_DNA"/>
</dbReference>
<evidence type="ECO:0008006" key="2">
    <source>
        <dbReference type="Google" id="ProtNLM"/>
    </source>
</evidence>
<evidence type="ECO:0000313" key="1">
    <source>
        <dbReference type="EMBL" id="QHU19126.1"/>
    </source>
</evidence>
<name>A0A6C0KPQ4_9ZZZZ</name>
<sequence length="292" mass="34027">MDDKKSSNFLYCDLCDYKSSRISQWNRHILTAKHKNALLDDKIVPQHIFYCKCGNDYKSRQSLWKHRQICKTKKGSKSFEDEVDKTEVKILTELVKEVITQNKDLTNKLVDICKYPTISNSNIHSNNKTFNLQFFLNNTCKDAMNISDFVESIQVQLLDLENTGKNGFVEGISNVVLNNLKELDSRERPIHCSDYKREIIYIKDNNEWIKNDETNNKMSTVIKQIANKNMKKINEWVKLNPDCYDSESKTNDKYLHIVSNSMSGSTEFEQKNNINKIISKVAKEITIDKNTM</sequence>
<dbReference type="AlphaFoldDB" id="A0A6C0KPQ4"/>
<protein>
    <recommendedName>
        <fullName evidence="2">C2H2-type domain-containing protein</fullName>
    </recommendedName>
</protein>
<dbReference type="Gene3D" id="3.30.160.60">
    <property type="entry name" value="Classic Zinc Finger"/>
    <property type="match status" value="1"/>
</dbReference>
<reference evidence="1" key="1">
    <citation type="journal article" date="2020" name="Nature">
        <title>Giant virus diversity and host interactions through global metagenomics.</title>
        <authorList>
            <person name="Schulz F."/>
            <person name="Roux S."/>
            <person name="Paez-Espino D."/>
            <person name="Jungbluth S."/>
            <person name="Walsh D.A."/>
            <person name="Denef V.J."/>
            <person name="McMahon K.D."/>
            <person name="Konstantinidis K.T."/>
            <person name="Eloe-Fadrosh E.A."/>
            <person name="Kyrpides N.C."/>
            <person name="Woyke T."/>
        </authorList>
    </citation>
    <scope>NUCLEOTIDE SEQUENCE</scope>
    <source>
        <strain evidence="1">GVMAG-S-3300013014-104</strain>
    </source>
</reference>
<proteinExistence type="predicted"/>